<reference evidence="1" key="1">
    <citation type="submission" date="2014-09" db="EMBL/GenBank/DDBJ databases">
        <authorList>
            <person name="Magalhaes I.L.F."/>
            <person name="Oliveira U."/>
            <person name="Santos F.R."/>
            <person name="Vidigal T.H.D.A."/>
            <person name="Brescovit A.D."/>
            <person name="Santos A.J."/>
        </authorList>
    </citation>
    <scope>NUCLEOTIDE SEQUENCE</scope>
    <source>
        <tissue evidence="1">Shoot tissue taken approximately 20 cm above the soil surface</tissue>
    </source>
</reference>
<organism evidence="1">
    <name type="scientific">Arundo donax</name>
    <name type="common">Giant reed</name>
    <name type="synonym">Donax arundinaceus</name>
    <dbReference type="NCBI Taxonomy" id="35708"/>
    <lineage>
        <taxon>Eukaryota</taxon>
        <taxon>Viridiplantae</taxon>
        <taxon>Streptophyta</taxon>
        <taxon>Embryophyta</taxon>
        <taxon>Tracheophyta</taxon>
        <taxon>Spermatophyta</taxon>
        <taxon>Magnoliopsida</taxon>
        <taxon>Liliopsida</taxon>
        <taxon>Poales</taxon>
        <taxon>Poaceae</taxon>
        <taxon>PACMAD clade</taxon>
        <taxon>Arundinoideae</taxon>
        <taxon>Arundineae</taxon>
        <taxon>Arundo</taxon>
    </lineage>
</organism>
<evidence type="ECO:0000313" key="1">
    <source>
        <dbReference type="EMBL" id="JAE28811.1"/>
    </source>
</evidence>
<reference evidence="1" key="2">
    <citation type="journal article" date="2015" name="Data Brief">
        <title>Shoot transcriptome of the giant reed, Arundo donax.</title>
        <authorList>
            <person name="Barrero R.A."/>
            <person name="Guerrero F.D."/>
            <person name="Moolhuijzen P."/>
            <person name="Goolsby J.A."/>
            <person name="Tidwell J."/>
            <person name="Bellgard S.E."/>
            <person name="Bellgard M.I."/>
        </authorList>
    </citation>
    <scope>NUCLEOTIDE SEQUENCE</scope>
    <source>
        <tissue evidence="1">Shoot tissue taken approximately 20 cm above the soil surface</tissue>
    </source>
</reference>
<dbReference type="EMBL" id="GBRH01169085">
    <property type="protein sequence ID" value="JAE28811.1"/>
    <property type="molecule type" value="Transcribed_RNA"/>
</dbReference>
<sequence length="47" mass="5546">MKSGIKSLYSFFMYLSNHSFVSQPARWWCLQGKSLCLQKCHRSVFTI</sequence>
<proteinExistence type="predicted"/>
<dbReference type="AlphaFoldDB" id="A0A0A9H1U4"/>
<name>A0A0A9H1U4_ARUDO</name>
<accession>A0A0A9H1U4</accession>
<protein>
    <submittedName>
        <fullName evidence="1">Uncharacterized protein</fullName>
    </submittedName>
</protein>